<dbReference type="InterPro" id="IPR025117">
    <property type="entry name" value="DUF4037"/>
</dbReference>
<evidence type="ECO:0000313" key="4">
    <source>
        <dbReference type="Proteomes" id="UP000742786"/>
    </source>
</evidence>
<dbReference type="AlphaFoldDB" id="A0A916NGF3"/>
<accession>A0A916NGF3</accession>
<dbReference type="Pfam" id="PF13228">
    <property type="entry name" value="DUF4037"/>
    <property type="match status" value="1"/>
</dbReference>
<proteinExistence type="predicted"/>
<reference evidence="2" key="1">
    <citation type="submission" date="2021-04" db="EMBL/GenBank/DDBJ databases">
        <authorList>
            <person name="Hornung B."/>
        </authorList>
    </citation>
    <scope>NUCLEOTIDE SEQUENCE</scope>
    <source>
        <strain evidence="2">G5G6</strain>
    </source>
</reference>
<dbReference type="EMBL" id="CAJQUM010000002">
    <property type="protein sequence ID" value="CAG4885455.1"/>
    <property type="molecule type" value="Genomic_DNA"/>
</dbReference>
<evidence type="ECO:0000259" key="1">
    <source>
        <dbReference type="Pfam" id="PF13228"/>
    </source>
</evidence>
<protein>
    <recommendedName>
        <fullName evidence="1">DUF4037 domain-containing protein</fullName>
    </recommendedName>
</protein>
<sequence length="307" mass="34630">MRGLVLAKEFYQEFGAPLLQKMFAAQQERIAAGLVGDGSDCLGFDDKYSTDHDWGPGFCWWLNKTDYEQFGAQLQTEYAKLTTSFHGFERKTSEWGDGRVGVFEIGTFYRGFLGRNGVPSTLADWLRIPEKNLAACTSGEVFVDPLGEFSKIRQQLLQGYPEDVRLAKIAARCMSCGQAGQYNFHRSIWRGEYFAAQYAETKFCSDIMSLVYLLNRSYAPFYKWLHRGVATLPILGRFMAQKVTALTATCEYEEKKFILDEIISAVIVELQSAGLSDSDSKFLVDHGPVVHSRIVDPGLRQLNVWVG</sequence>
<evidence type="ECO:0000313" key="3">
    <source>
        <dbReference type="EMBL" id="CAG4885455.1"/>
    </source>
</evidence>
<organism evidence="2 4">
    <name type="scientific">Georgfuchsia toluolica</name>
    <dbReference type="NCBI Taxonomy" id="424218"/>
    <lineage>
        <taxon>Bacteria</taxon>
        <taxon>Pseudomonadati</taxon>
        <taxon>Pseudomonadota</taxon>
        <taxon>Betaproteobacteria</taxon>
        <taxon>Nitrosomonadales</taxon>
        <taxon>Sterolibacteriaceae</taxon>
        <taxon>Georgfuchsia</taxon>
    </lineage>
</organism>
<dbReference type="EMBL" id="CAJQUM010000001">
    <property type="protein sequence ID" value="CAG4882127.1"/>
    <property type="molecule type" value="Genomic_DNA"/>
</dbReference>
<name>A0A916NGF3_9PROT</name>
<keyword evidence="4" id="KW-1185">Reference proteome</keyword>
<comment type="caution">
    <text evidence="2">The sequence shown here is derived from an EMBL/GenBank/DDBJ whole genome shotgun (WGS) entry which is preliminary data.</text>
</comment>
<feature type="domain" description="DUF4037" evidence="1">
    <location>
        <begin position="125"/>
        <end position="225"/>
    </location>
</feature>
<dbReference type="RefSeq" id="WP_220634232.1">
    <property type="nucleotide sequence ID" value="NZ_CAJQUM010000001.1"/>
</dbReference>
<dbReference type="Proteomes" id="UP000742786">
    <property type="component" value="Unassembled WGS sequence"/>
</dbReference>
<gene>
    <name evidence="2" type="ORF">GTOL_10009</name>
    <name evidence="3" type="ORF">GTOL_20029</name>
</gene>
<evidence type="ECO:0000313" key="2">
    <source>
        <dbReference type="EMBL" id="CAG4882127.1"/>
    </source>
</evidence>